<feature type="domain" description="Csd3-like second N-terminal" evidence="9">
    <location>
        <begin position="186"/>
        <end position="301"/>
    </location>
</feature>
<dbReference type="PANTHER" id="PTHR21666">
    <property type="entry name" value="PEPTIDASE-RELATED"/>
    <property type="match status" value="1"/>
</dbReference>
<name>F5XXI4_RAMTT</name>
<dbReference type="InterPro" id="IPR016047">
    <property type="entry name" value="M23ase_b-sheet_dom"/>
</dbReference>
<evidence type="ECO:0000256" key="7">
    <source>
        <dbReference type="ARBA" id="ARBA00023049"/>
    </source>
</evidence>
<dbReference type="STRING" id="365046.Rta_07070"/>
<dbReference type="AlphaFoldDB" id="F5XXI4"/>
<dbReference type="InterPro" id="IPR011055">
    <property type="entry name" value="Dup_hybrid_motif"/>
</dbReference>
<dbReference type="PANTHER" id="PTHR21666:SF288">
    <property type="entry name" value="CELL DIVISION PROTEIN YTFB"/>
    <property type="match status" value="1"/>
</dbReference>
<dbReference type="GO" id="GO:0046872">
    <property type="term" value="F:metal ion binding"/>
    <property type="evidence" value="ECO:0007669"/>
    <property type="project" value="UniProtKB-KW"/>
</dbReference>
<evidence type="ECO:0000256" key="1">
    <source>
        <dbReference type="ARBA" id="ARBA00001947"/>
    </source>
</evidence>
<keyword evidence="4" id="KW-0479">Metal-binding</keyword>
<feature type="domain" description="M23ase beta-sheet core" evidence="8">
    <location>
        <begin position="314"/>
        <end position="408"/>
    </location>
</feature>
<evidence type="ECO:0000256" key="6">
    <source>
        <dbReference type="ARBA" id="ARBA00022833"/>
    </source>
</evidence>
<keyword evidence="7" id="KW-0482">Metalloprotease</keyword>
<proteinExistence type="predicted"/>
<dbReference type="GO" id="GO:0030313">
    <property type="term" value="C:cell envelope"/>
    <property type="evidence" value="ECO:0007669"/>
    <property type="project" value="UniProtKB-SubCell"/>
</dbReference>
<dbReference type="Pfam" id="PF01551">
    <property type="entry name" value="Peptidase_M23"/>
    <property type="match status" value="1"/>
</dbReference>
<evidence type="ECO:0000259" key="8">
    <source>
        <dbReference type="Pfam" id="PF01551"/>
    </source>
</evidence>
<dbReference type="InterPro" id="IPR045834">
    <property type="entry name" value="Csd3_N2"/>
</dbReference>
<reference evidence="10 11" key="2">
    <citation type="journal article" date="2011" name="PLoS ONE">
        <title>The Cyst-Dividing Bacterium Ramlibacter tataouinensis TTB310 Genome Reveals a Well-Stocked Toolbox for Adaptation to a Desert Environment.</title>
        <authorList>
            <person name="De Luca G."/>
            <person name="Barakat M."/>
            <person name="Ortet P."/>
            <person name="Fochesato S."/>
            <person name="Jourlin-Castelli C."/>
            <person name="Ansaldi M."/>
            <person name="Py B."/>
            <person name="Fichant G."/>
            <person name="Coutinho P.M."/>
            <person name="Voulhoux R."/>
            <person name="Bastien O."/>
            <person name="Marechal E."/>
            <person name="Henrissat B."/>
            <person name="Quentin Y."/>
            <person name="Noirot P."/>
            <person name="Filloux A."/>
            <person name="Mejean V."/>
            <person name="Dubow M.S."/>
            <person name="Barras F."/>
            <person name="Barbe V."/>
            <person name="Weissenbach J."/>
            <person name="Mihalcescu I."/>
            <person name="Vermeglio A."/>
            <person name="Achouak W."/>
            <person name="Heulin T."/>
        </authorList>
    </citation>
    <scope>NUCLEOTIDE SEQUENCE [LARGE SCALE GENOMIC DNA]</scope>
    <source>
        <strain evidence="11">ATCC BAA-407 / DSM 14655 / LMG 21543 / TTB310</strain>
    </source>
</reference>
<evidence type="ECO:0000313" key="11">
    <source>
        <dbReference type="Proteomes" id="UP000008385"/>
    </source>
</evidence>
<dbReference type="CDD" id="cd12797">
    <property type="entry name" value="M23_peptidase"/>
    <property type="match status" value="1"/>
</dbReference>
<comment type="cofactor">
    <cofactor evidence="1">
        <name>Zn(2+)</name>
        <dbReference type="ChEBI" id="CHEBI:29105"/>
    </cofactor>
</comment>
<dbReference type="EMBL" id="CP000245">
    <property type="protein sequence ID" value="AEG91787.1"/>
    <property type="molecule type" value="Genomic_DNA"/>
</dbReference>
<reference evidence="11" key="1">
    <citation type="submission" date="2006-01" db="EMBL/GenBank/DDBJ databases">
        <title>Genome of the cyst-dividing bacterium Ramlibacter tataouinensis.</title>
        <authorList>
            <person name="Barakat M."/>
            <person name="Ortet P."/>
            <person name="De Luca G."/>
            <person name="Jourlin-Castelli C."/>
            <person name="Ansaldi M."/>
            <person name="Py B."/>
            <person name="Fichant G."/>
            <person name="Coutinho P."/>
            <person name="Voulhoux R."/>
            <person name="Bastien O."/>
            <person name="Roy S."/>
            <person name="Marechal E."/>
            <person name="Henrissat B."/>
            <person name="Quentin Y."/>
            <person name="Noirot P."/>
            <person name="Filloux A."/>
            <person name="Mejean V."/>
            <person name="DuBow M."/>
            <person name="Barras F."/>
            <person name="Heulin T."/>
        </authorList>
    </citation>
    <scope>NUCLEOTIDE SEQUENCE [LARGE SCALE GENOMIC DNA]</scope>
    <source>
        <strain evidence="11">ATCC BAA-407 / DSM 14655 / LMG 21543 / TTB310</strain>
    </source>
</reference>
<dbReference type="HOGENOM" id="CLU_026846_4_1_4"/>
<dbReference type="Proteomes" id="UP000008385">
    <property type="component" value="Chromosome"/>
</dbReference>
<dbReference type="Gene3D" id="2.70.70.10">
    <property type="entry name" value="Glucose Permease (Domain IIA)"/>
    <property type="match status" value="1"/>
</dbReference>
<organism evidence="10 11">
    <name type="scientific">Ramlibacter tataouinensis (strain ATCC BAA-407 / DSM 14655 / LMG 21543 / TTB310)</name>
    <dbReference type="NCBI Taxonomy" id="365046"/>
    <lineage>
        <taxon>Bacteria</taxon>
        <taxon>Pseudomonadati</taxon>
        <taxon>Pseudomonadota</taxon>
        <taxon>Betaproteobacteria</taxon>
        <taxon>Burkholderiales</taxon>
        <taxon>Comamonadaceae</taxon>
        <taxon>Ramlibacter</taxon>
    </lineage>
</organism>
<sequence length="452" mass="49140">MKIPLFTASQAFALRALQVLEHHPRKLTALVAALLLGGGGGAFAVASFGPDPAEMPVREVVEAVQPLPLEPQVEALDVHNLRLFRSEVVRPTDTVDTLLARLGVSDPAAAAYLRHDDVFRTQLLGRVGRTVTVEANDQHGLDRLTARWAPEDDGQFRRLVIQRVAGGTFVSRIETAPLTASARLGSGTIRSSLFAAVDEARIPDEVAVQVADVLSSSIDFHRGLRRGDRFSVVYETLEADGEPMRTGRVLSLEFVNNGRTYTAMWFQEPGQKGGYYTLEGKSLASAYLASPMEFSRVTSGFAMRFHPVLQRWRAHLGVDYGAPTGTPVRVVGDGVVEFAGVQNGFGNVVTVRHNHVDTTLYAHLSRIDVRRGQAVTQGQRLGAVGATGWATGPHLHFEFRVNGQHRNPLQVARERPSRELSAGARPAFERVARSMRMQLAAAAASSLMASAE</sequence>
<gene>
    <name evidence="10" type="ordered locus">Rta_07070</name>
</gene>
<evidence type="ECO:0000256" key="2">
    <source>
        <dbReference type="ARBA" id="ARBA00004196"/>
    </source>
</evidence>
<keyword evidence="3" id="KW-0645">Protease</keyword>
<dbReference type="OrthoDB" id="9815245at2"/>
<evidence type="ECO:0000256" key="3">
    <source>
        <dbReference type="ARBA" id="ARBA00022670"/>
    </source>
</evidence>
<evidence type="ECO:0000256" key="5">
    <source>
        <dbReference type="ARBA" id="ARBA00022801"/>
    </source>
</evidence>
<dbReference type="eggNOG" id="COG0739">
    <property type="taxonomic scope" value="Bacteria"/>
</dbReference>
<keyword evidence="11" id="KW-1185">Reference proteome</keyword>
<dbReference type="RefSeq" id="WP_013900020.1">
    <property type="nucleotide sequence ID" value="NC_015677.1"/>
</dbReference>
<dbReference type="Gene3D" id="3.10.450.350">
    <property type="match status" value="2"/>
</dbReference>
<keyword evidence="5" id="KW-0378">Hydrolase</keyword>
<comment type="subcellular location">
    <subcellularLocation>
        <location evidence="2">Cell envelope</location>
    </subcellularLocation>
</comment>
<dbReference type="PATRIC" id="fig|365046.3.peg.725"/>
<keyword evidence="6" id="KW-0862">Zinc</keyword>
<dbReference type="SUPFAM" id="SSF51261">
    <property type="entry name" value="Duplicated hybrid motif"/>
    <property type="match status" value="1"/>
</dbReference>
<accession>F5XXI4</accession>
<evidence type="ECO:0000256" key="4">
    <source>
        <dbReference type="ARBA" id="ARBA00022723"/>
    </source>
</evidence>
<dbReference type="InterPro" id="IPR050570">
    <property type="entry name" value="Cell_wall_metabolism_enzyme"/>
</dbReference>
<evidence type="ECO:0000259" key="9">
    <source>
        <dbReference type="Pfam" id="PF19425"/>
    </source>
</evidence>
<evidence type="ECO:0000313" key="10">
    <source>
        <dbReference type="EMBL" id="AEG91787.1"/>
    </source>
</evidence>
<dbReference type="KEGG" id="rta:Rta_07070"/>
<dbReference type="GO" id="GO:0006508">
    <property type="term" value="P:proteolysis"/>
    <property type="evidence" value="ECO:0007669"/>
    <property type="project" value="UniProtKB-KW"/>
</dbReference>
<protein>
    <submittedName>
        <fullName evidence="10">Uncharacterized protein</fullName>
    </submittedName>
</protein>
<dbReference type="Pfam" id="PF19425">
    <property type="entry name" value="Csd3_N2"/>
    <property type="match status" value="1"/>
</dbReference>
<dbReference type="GO" id="GO:0004222">
    <property type="term" value="F:metalloendopeptidase activity"/>
    <property type="evidence" value="ECO:0007669"/>
    <property type="project" value="TreeGrafter"/>
</dbReference>